<feature type="region of interest" description="Disordered" evidence="9">
    <location>
        <begin position="219"/>
        <end position="238"/>
    </location>
</feature>
<comment type="similarity">
    <text evidence="1 8">Belongs to the copper/topaquinone oxidase family.</text>
</comment>
<dbReference type="OMA" id="PYNSQDV"/>
<organism evidence="12 13">
    <name type="scientific">Vitrella brassicaformis (strain CCMP3155)</name>
    <dbReference type="NCBI Taxonomy" id="1169540"/>
    <lineage>
        <taxon>Eukaryota</taxon>
        <taxon>Sar</taxon>
        <taxon>Alveolata</taxon>
        <taxon>Colpodellida</taxon>
        <taxon>Vitrellaceae</taxon>
        <taxon>Vitrella</taxon>
    </lineage>
</organism>
<sequence>MPEGAYAAHYNGVKSDDSEMTRVAETRPPTEAGEGDDGHMVGEARPLVGQIQRKSRLRTGMLMAGCIVLGAAVGSLVTYAVSTLSGSSMTIPSIPFTTPGGGERGVSSASVPPPVFSAVWSGEDRDRNVIFDELSPAEIKCVLAHVGKEMGVAAVYDPTDGLNYAEGPEAVALYHPLKSEALQYVDGLTDTPPPRYAKVTVVREGRSAPDLVEVKVGPIEGSRDEPSIPAGSPITQLTDDGHITYTRRPGQAVFNAREEWFVNRTLAELEEVLTESFGNVWPQFDSWDPKMGVVGGFLRADIQSTDASRISRTLLMWFPDEAHEEVAFVHPVPLSFRVNNTARDPKEWTAFDFKYCGQAGYQSAAALLAAYRKSTLSRCKYTFTSSLTWDMTRGGYRGQDEIKAMKEKATVARRLAENRRFEKECRMKYLMGSSTPTMRGTELFLQAGPKYLFGGQQVSGLGWDFFMTVRPSRGLDLRNLKFKGQRIAYELSFQASHADYAGEGHEQFFYADEDYTMSQWSANLIPGVDCPYDATYINFASWMQLWDPSKADWFVAACVFTHSSGSSIWRHTEPFLYRPSGLAAESLVVRQVATVGNYDYIMEVHFYPDGSAQVMTTLAGYMETHWYHPDFNPSGKAYSTIVHKNLAAPLHTHLTNWKVDLDVHGTQNRLEKTMSKVGYLDAQGTDQDGQLSAWPADVRSTNPLLAKASPPPSKYLKEALVTHEGAESQWTMDFHSPSVWRVVNAHATPIEGTENHPGYAIVPLTTNLQVLPKSHPFAKVARFADNHVTFTKRKDWECCSTSLYDMWVPSSPVHNSSLGFYVDDGDSLVDEDLVAWVTIGKEHITRSEDLPLIHNMGSAFYILPWNYFPYLPVMP</sequence>
<keyword evidence="5 8" id="KW-0186">Copper</keyword>
<dbReference type="GO" id="GO:0005886">
    <property type="term" value="C:plasma membrane"/>
    <property type="evidence" value="ECO:0007669"/>
    <property type="project" value="TreeGrafter"/>
</dbReference>
<keyword evidence="3 6" id="KW-0801">TPQ</keyword>
<reference evidence="12 13" key="1">
    <citation type="submission" date="2014-11" db="EMBL/GenBank/DDBJ databases">
        <authorList>
            <person name="Zhu J."/>
            <person name="Qi W."/>
            <person name="Song R."/>
        </authorList>
    </citation>
    <scope>NUCLEOTIDE SEQUENCE [LARGE SCALE GENOMIC DNA]</scope>
</reference>
<feature type="region of interest" description="Disordered" evidence="9">
    <location>
        <begin position="1"/>
        <end position="42"/>
    </location>
</feature>
<keyword evidence="4 8" id="KW-0560">Oxidoreductase</keyword>
<dbReference type="GO" id="GO:0008131">
    <property type="term" value="F:primary methylamine oxidase activity"/>
    <property type="evidence" value="ECO:0007669"/>
    <property type="project" value="InterPro"/>
</dbReference>
<dbReference type="GO" id="GO:0048038">
    <property type="term" value="F:quinone binding"/>
    <property type="evidence" value="ECO:0007669"/>
    <property type="project" value="InterPro"/>
</dbReference>
<keyword evidence="2 8" id="KW-0479">Metal-binding</keyword>
<evidence type="ECO:0000313" key="12">
    <source>
        <dbReference type="EMBL" id="CEM04618.1"/>
    </source>
</evidence>
<feature type="domain" description="Copper amine oxidase catalytic" evidence="11">
    <location>
        <begin position="446"/>
        <end position="872"/>
    </location>
</feature>
<evidence type="ECO:0000256" key="6">
    <source>
        <dbReference type="PIRSR" id="PIRSR600269-50"/>
    </source>
</evidence>
<dbReference type="STRING" id="1169540.A0A0G4EZP7"/>
<dbReference type="InterPro" id="IPR049948">
    <property type="entry name" value="Cu_Am_ox_TPQ-bd"/>
</dbReference>
<evidence type="ECO:0000256" key="1">
    <source>
        <dbReference type="ARBA" id="ARBA00007983"/>
    </source>
</evidence>
<dbReference type="EC" id="1.4.3.-" evidence="8"/>
<evidence type="ECO:0000256" key="2">
    <source>
        <dbReference type="ARBA" id="ARBA00022723"/>
    </source>
</evidence>
<comment type="PTM">
    <text evidence="7 8">Topaquinone (TPQ) is generated by copper-dependent autoxidation of a specific tyrosyl residue.</text>
</comment>
<gene>
    <name evidence="12" type="ORF">Vbra_14053</name>
</gene>
<feature type="transmembrane region" description="Helical" evidence="10">
    <location>
        <begin position="61"/>
        <end position="81"/>
    </location>
</feature>
<feature type="active site" description="Proton acceptor" evidence="6">
    <location>
        <position position="512"/>
    </location>
</feature>
<dbReference type="VEuPathDB" id="CryptoDB:Vbra_14053"/>
<proteinExistence type="inferred from homology"/>
<dbReference type="PANTHER" id="PTHR10638">
    <property type="entry name" value="COPPER AMINE OXIDASE"/>
    <property type="match status" value="1"/>
</dbReference>
<dbReference type="Proteomes" id="UP000041254">
    <property type="component" value="Unassembled WGS sequence"/>
</dbReference>
<dbReference type="InterPro" id="IPR000269">
    <property type="entry name" value="Cu_amine_oxidase"/>
</dbReference>
<dbReference type="GO" id="GO:0005507">
    <property type="term" value="F:copper ion binding"/>
    <property type="evidence" value="ECO:0007669"/>
    <property type="project" value="InterPro"/>
</dbReference>
<evidence type="ECO:0000256" key="3">
    <source>
        <dbReference type="ARBA" id="ARBA00022772"/>
    </source>
</evidence>
<comment type="cofactor">
    <cofactor evidence="8">
        <name>Cu cation</name>
        <dbReference type="ChEBI" id="CHEBI:23378"/>
    </cofactor>
    <text evidence="8">Contains 1 topaquinone per subunit.</text>
</comment>
<keyword evidence="13" id="KW-1185">Reference proteome</keyword>
<keyword evidence="10" id="KW-0472">Membrane</keyword>
<dbReference type="PROSITE" id="PS01164">
    <property type="entry name" value="COPPER_AMINE_OXID_1"/>
    <property type="match status" value="1"/>
</dbReference>
<dbReference type="InterPro" id="IPR016182">
    <property type="entry name" value="Cu_amine_oxidase_N-reg"/>
</dbReference>
<keyword evidence="10" id="KW-1133">Transmembrane helix</keyword>
<accession>A0A0G4EZP7</accession>
<protein>
    <recommendedName>
        <fullName evidence="8">Amine oxidase</fullName>
        <ecNumber evidence="8">1.4.3.-</ecNumber>
    </recommendedName>
</protein>
<dbReference type="InterPro" id="IPR036460">
    <property type="entry name" value="Cu_amine_oxidase_C_sf"/>
</dbReference>
<dbReference type="Pfam" id="PF01179">
    <property type="entry name" value="Cu_amine_oxid"/>
    <property type="match status" value="1"/>
</dbReference>
<dbReference type="PANTHER" id="PTHR10638:SF20">
    <property type="entry name" value="AMINE OXIDASE"/>
    <property type="match status" value="1"/>
</dbReference>
<keyword evidence="10" id="KW-0812">Transmembrane</keyword>
<name>A0A0G4EZP7_VITBC</name>
<dbReference type="InterPro" id="IPR015798">
    <property type="entry name" value="Cu_amine_oxidase_C"/>
</dbReference>
<dbReference type="InterPro" id="IPR049947">
    <property type="entry name" value="Cu_Am_Ox_Cu-bd"/>
</dbReference>
<dbReference type="SUPFAM" id="SSF49998">
    <property type="entry name" value="Amine oxidase catalytic domain"/>
    <property type="match status" value="1"/>
</dbReference>
<evidence type="ECO:0000259" key="11">
    <source>
        <dbReference type="Pfam" id="PF01179"/>
    </source>
</evidence>
<feature type="active site" description="Schiff-base intermediate with substrate; via topaquinone" evidence="6">
    <location>
        <position position="598"/>
    </location>
</feature>
<evidence type="ECO:0000256" key="9">
    <source>
        <dbReference type="SAM" id="MobiDB-lite"/>
    </source>
</evidence>
<dbReference type="Gene3D" id="3.10.450.40">
    <property type="match status" value="2"/>
</dbReference>
<dbReference type="SUPFAM" id="SSF54416">
    <property type="entry name" value="Amine oxidase N-terminal region"/>
    <property type="match status" value="2"/>
</dbReference>
<evidence type="ECO:0000256" key="8">
    <source>
        <dbReference type="RuleBase" id="RU000672"/>
    </source>
</evidence>
<dbReference type="PhylomeDB" id="A0A0G4EZP7"/>
<dbReference type="Gene3D" id="2.70.98.20">
    <property type="entry name" value="Copper amine oxidase, catalytic domain"/>
    <property type="match status" value="1"/>
</dbReference>
<feature type="modified residue" description="2',4',5'-topaquinone" evidence="7">
    <location>
        <position position="598"/>
    </location>
</feature>
<dbReference type="PROSITE" id="PS01165">
    <property type="entry name" value="COPPER_AMINE_OXID_2"/>
    <property type="match status" value="1"/>
</dbReference>
<dbReference type="AlphaFoldDB" id="A0A0G4EZP7"/>
<dbReference type="OrthoDB" id="5379943at2759"/>
<evidence type="ECO:0000256" key="4">
    <source>
        <dbReference type="ARBA" id="ARBA00023002"/>
    </source>
</evidence>
<evidence type="ECO:0000256" key="10">
    <source>
        <dbReference type="SAM" id="Phobius"/>
    </source>
</evidence>
<dbReference type="EMBL" id="CDMY01000354">
    <property type="protein sequence ID" value="CEM04618.1"/>
    <property type="molecule type" value="Genomic_DNA"/>
</dbReference>
<evidence type="ECO:0000256" key="7">
    <source>
        <dbReference type="PIRSR" id="PIRSR600269-51"/>
    </source>
</evidence>
<evidence type="ECO:0000256" key="5">
    <source>
        <dbReference type="ARBA" id="ARBA00023008"/>
    </source>
</evidence>
<dbReference type="InParanoid" id="A0A0G4EZP7"/>
<evidence type="ECO:0000313" key="13">
    <source>
        <dbReference type="Proteomes" id="UP000041254"/>
    </source>
</evidence>
<feature type="compositionally biased region" description="Basic and acidic residues" evidence="9">
    <location>
        <begin position="14"/>
        <end position="25"/>
    </location>
</feature>
<dbReference type="GO" id="GO:0009308">
    <property type="term" value="P:amine metabolic process"/>
    <property type="evidence" value="ECO:0007669"/>
    <property type="project" value="UniProtKB-UniRule"/>
</dbReference>